<proteinExistence type="inferred from homology"/>
<dbReference type="GO" id="GO:1990131">
    <property type="term" value="C:Gtr1-Gtr2 GTPase complex"/>
    <property type="evidence" value="ECO:0007669"/>
    <property type="project" value="TreeGrafter"/>
</dbReference>
<dbReference type="InterPro" id="IPR029000">
    <property type="entry name" value="Cyclophilin-like_dom_sf"/>
</dbReference>
<name>A0A814KPG7_9BILA</name>
<dbReference type="GO" id="GO:0003924">
    <property type="term" value="F:GTPase activity"/>
    <property type="evidence" value="ECO:0007669"/>
    <property type="project" value="TreeGrafter"/>
</dbReference>
<dbReference type="InterPro" id="IPR006762">
    <property type="entry name" value="Gtr1_RagA"/>
</dbReference>
<feature type="compositionally biased region" description="Basic and acidic residues" evidence="12">
    <location>
        <begin position="447"/>
        <end position="456"/>
    </location>
</feature>
<dbReference type="GO" id="GO:0003755">
    <property type="term" value="F:peptidyl-prolyl cis-trans isomerase activity"/>
    <property type="evidence" value="ECO:0007669"/>
    <property type="project" value="UniProtKB-KW"/>
</dbReference>
<dbReference type="GO" id="GO:0009267">
    <property type="term" value="P:cellular response to starvation"/>
    <property type="evidence" value="ECO:0007669"/>
    <property type="project" value="TreeGrafter"/>
</dbReference>
<dbReference type="FunFam" id="2.40.100.10:FF:000005">
    <property type="entry name" value="Peptidyl-prolyl cis-trans isomerase G"/>
    <property type="match status" value="1"/>
</dbReference>
<evidence type="ECO:0000313" key="15">
    <source>
        <dbReference type="Proteomes" id="UP000663845"/>
    </source>
</evidence>
<evidence type="ECO:0000256" key="4">
    <source>
        <dbReference type="ARBA" id="ARBA00013194"/>
    </source>
</evidence>
<feature type="domain" description="PPIase cyclophilin-type" evidence="13">
    <location>
        <begin position="8"/>
        <end position="174"/>
    </location>
</feature>
<evidence type="ECO:0000256" key="9">
    <source>
        <dbReference type="ARBA" id="ARBA00023136"/>
    </source>
</evidence>
<feature type="region of interest" description="Disordered" evidence="12">
    <location>
        <begin position="179"/>
        <end position="496"/>
    </location>
</feature>
<dbReference type="PROSITE" id="PS50072">
    <property type="entry name" value="CSA_PPIASE_2"/>
    <property type="match status" value="1"/>
</dbReference>
<keyword evidence="7" id="KW-0697">Rotamase</keyword>
<dbReference type="Gene3D" id="3.40.50.300">
    <property type="entry name" value="P-loop containing nucleotide triphosphate hydrolases"/>
    <property type="match status" value="1"/>
</dbReference>
<keyword evidence="8" id="KW-0342">GTP-binding</keyword>
<feature type="compositionally biased region" description="Basic and acidic residues" evidence="12">
    <location>
        <begin position="467"/>
        <end position="482"/>
    </location>
</feature>
<dbReference type="SUPFAM" id="SSF52540">
    <property type="entry name" value="P-loop containing nucleoside triphosphate hydrolases"/>
    <property type="match status" value="1"/>
</dbReference>
<evidence type="ECO:0000256" key="8">
    <source>
        <dbReference type="ARBA" id="ARBA00023134"/>
    </source>
</evidence>
<dbReference type="Proteomes" id="UP000663845">
    <property type="component" value="Unassembled WGS sequence"/>
</dbReference>
<dbReference type="PANTHER" id="PTHR11259">
    <property type="entry name" value="RAS-RELATED GTP BINDING RAG/GTR YEAST"/>
    <property type="match status" value="1"/>
</dbReference>
<evidence type="ECO:0000256" key="12">
    <source>
        <dbReference type="SAM" id="MobiDB-lite"/>
    </source>
</evidence>
<feature type="compositionally biased region" description="Basic residues" evidence="12">
    <location>
        <begin position="219"/>
        <end position="239"/>
    </location>
</feature>
<evidence type="ECO:0000256" key="11">
    <source>
        <dbReference type="ARBA" id="ARBA00049117"/>
    </source>
</evidence>
<dbReference type="InterPro" id="IPR020892">
    <property type="entry name" value="Cyclophilin-type_PPIase_CS"/>
</dbReference>
<dbReference type="Gene3D" id="2.40.100.10">
    <property type="entry name" value="Cyclophilin-like"/>
    <property type="match status" value="1"/>
</dbReference>
<dbReference type="Pfam" id="PF00160">
    <property type="entry name" value="Pro_isomerase"/>
    <property type="match status" value="1"/>
</dbReference>
<dbReference type="SUPFAM" id="SSF50891">
    <property type="entry name" value="Cyclophilin-like"/>
    <property type="match status" value="1"/>
</dbReference>
<feature type="compositionally biased region" description="Basic residues" evidence="12">
    <location>
        <begin position="322"/>
        <end position="332"/>
    </location>
</feature>
<dbReference type="GO" id="GO:0005634">
    <property type="term" value="C:nucleus"/>
    <property type="evidence" value="ECO:0007669"/>
    <property type="project" value="TreeGrafter"/>
</dbReference>
<dbReference type="CDD" id="cd11385">
    <property type="entry name" value="RagC_like"/>
    <property type="match status" value="1"/>
</dbReference>
<comment type="caution">
    <text evidence="14">The sequence shown here is derived from an EMBL/GenBank/DDBJ whole genome shotgun (WGS) entry which is preliminary data.</text>
</comment>
<feature type="compositionally biased region" description="Polar residues" evidence="12">
    <location>
        <begin position="432"/>
        <end position="444"/>
    </location>
</feature>
<keyword evidence="5" id="KW-0547">Nucleotide-binding</keyword>
<evidence type="ECO:0000256" key="2">
    <source>
        <dbReference type="ARBA" id="ARBA00004308"/>
    </source>
</evidence>
<dbReference type="EMBL" id="CAJNOG010000184">
    <property type="protein sequence ID" value="CAF1052386.1"/>
    <property type="molecule type" value="Genomic_DNA"/>
</dbReference>
<feature type="compositionally biased region" description="Polar residues" evidence="12">
    <location>
        <begin position="347"/>
        <end position="370"/>
    </location>
</feature>
<gene>
    <name evidence="14" type="ORF">JYZ213_LOCUS18755</name>
</gene>
<evidence type="ECO:0000256" key="3">
    <source>
        <dbReference type="ARBA" id="ARBA00007756"/>
    </source>
</evidence>
<keyword evidence="6" id="KW-0378">Hydrolase</keyword>
<evidence type="ECO:0000259" key="13">
    <source>
        <dbReference type="PROSITE" id="PS50072"/>
    </source>
</evidence>
<dbReference type="InterPro" id="IPR027417">
    <property type="entry name" value="P-loop_NTPase"/>
</dbReference>
<comment type="similarity">
    <text evidence="3">Belongs to the GTR/RAG GTP-binding protein family.</text>
</comment>
<keyword evidence="9" id="KW-0472">Membrane</keyword>
<dbReference type="PRINTS" id="PR00153">
    <property type="entry name" value="CSAPPISMRASE"/>
</dbReference>
<evidence type="ECO:0000256" key="1">
    <source>
        <dbReference type="ARBA" id="ARBA00000971"/>
    </source>
</evidence>
<evidence type="ECO:0000256" key="5">
    <source>
        <dbReference type="ARBA" id="ARBA00022741"/>
    </source>
</evidence>
<feature type="compositionally biased region" description="Acidic residues" evidence="12">
    <location>
        <begin position="193"/>
        <end position="205"/>
    </location>
</feature>
<feature type="compositionally biased region" description="Acidic residues" evidence="12">
    <location>
        <begin position="421"/>
        <end position="431"/>
    </location>
</feature>
<dbReference type="PANTHER" id="PTHR11259:SF2">
    <property type="entry name" value="GH16429P"/>
    <property type="match status" value="1"/>
</dbReference>
<accession>A0A814KPG7</accession>
<dbReference type="Pfam" id="PF04670">
    <property type="entry name" value="Gtr1_RagA"/>
    <property type="match status" value="2"/>
</dbReference>
<evidence type="ECO:0000313" key="14">
    <source>
        <dbReference type="EMBL" id="CAF1052386.1"/>
    </source>
</evidence>
<dbReference type="GO" id="GO:0005764">
    <property type="term" value="C:lysosome"/>
    <property type="evidence" value="ECO:0007669"/>
    <property type="project" value="TreeGrafter"/>
</dbReference>
<dbReference type="AlphaFoldDB" id="A0A814KPG7"/>
<dbReference type="InterPro" id="IPR039400">
    <property type="entry name" value="RagC/D"/>
</dbReference>
<dbReference type="GO" id="GO:0006457">
    <property type="term" value="P:protein folding"/>
    <property type="evidence" value="ECO:0007669"/>
    <property type="project" value="InterPro"/>
</dbReference>
<evidence type="ECO:0000256" key="7">
    <source>
        <dbReference type="ARBA" id="ARBA00023110"/>
    </source>
</evidence>
<comment type="subcellular location">
    <subcellularLocation>
        <location evidence="2">Endomembrane system</location>
    </subcellularLocation>
</comment>
<dbReference type="Gene3D" id="3.30.450.190">
    <property type="match status" value="1"/>
</dbReference>
<evidence type="ECO:0000256" key="10">
    <source>
        <dbReference type="ARBA" id="ARBA00023235"/>
    </source>
</evidence>
<organism evidence="14 15">
    <name type="scientific">Adineta steineri</name>
    <dbReference type="NCBI Taxonomy" id="433720"/>
    <lineage>
        <taxon>Eukaryota</taxon>
        <taxon>Metazoa</taxon>
        <taxon>Spiralia</taxon>
        <taxon>Gnathifera</taxon>
        <taxon>Rotifera</taxon>
        <taxon>Eurotatoria</taxon>
        <taxon>Bdelloidea</taxon>
        <taxon>Adinetida</taxon>
        <taxon>Adinetidae</taxon>
        <taxon>Adineta</taxon>
    </lineage>
</organism>
<keyword evidence="10" id="KW-0413">Isomerase</keyword>
<reference evidence="14" key="1">
    <citation type="submission" date="2021-02" db="EMBL/GenBank/DDBJ databases">
        <authorList>
            <person name="Nowell W R."/>
        </authorList>
    </citation>
    <scope>NUCLEOTIDE SEQUENCE</scope>
</reference>
<protein>
    <recommendedName>
        <fullName evidence="4">peptidylprolyl isomerase</fullName>
        <ecNumber evidence="4">5.2.1.8</ecNumber>
    </recommendedName>
</protein>
<dbReference type="GO" id="GO:0012505">
    <property type="term" value="C:endomembrane system"/>
    <property type="evidence" value="ECO:0007669"/>
    <property type="project" value="UniProtKB-SubCell"/>
</dbReference>
<dbReference type="InterPro" id="IPR002130">
    <property type="entry name" value="Cyclophilin-type_PPIase_dom"/>
</dbReference>
<dbReference type="PROSITE" id="PS00170">
    <property type="entry name" value="CSA_PPIASE_1"/>
    <property type="match status" value="1"/>
</dbReference>
<evidence type="ECO:0000256" key="6">
    <source>
        <dbReference type="ARBA" id="ARBA00022801"/>
    </source>
</evidence>
<comment type="catalytic activity">
    <reaction evidence="11">
        <text>GTP + H2O = GDP + phosphate + H(+)</text>
        <dbReference type="Rhea" id="RHEA:19669"/>
        <dbReference type="ChEBI" id="CHEBI:15377"/>
        <dbReference type="ChEBI" id="CHEBI:15378"/>
        <dbReference type="ChEBI" id="CHEBI:37565"/>
        <dbReference type="ChEBI" id="CHEBI:43474"/>
        <dbReference type="ChEBI" id="CHEBI:58189"/>
    </reaction>
    <physiologicalReaction direction="left-to-right" evidence="11">
        <dbReference type="Rhea" id="RHEA:19670"/>
    </physiologicalReaction>
</comment>
<dbReference type="EC" id="5.2.1.8" evidence="4"/>
<dbReference type="GO" id="GO:1904263">
    <property type="term" value="P:positive regulation of TORC1 signaling"/>
    <property type="evidence" value="ECO:0007669"/>
    <property type="project" value="TreeGrafter"/>
</dbReference>
<comment type="catalytic activity">
    <reaction evidence="1">
        <text>[protein]-peptidylproline (omega=180) = [protein]-peptidylproline (omega=0)</text>
        <dbReference type="Rhea" id="RHEA:16237"/>
        <dbReference type="Rhea" id="RHEA-COMP:10747"/>
        <dbReference type="Rhea" id="RHEA-COMP:10748"/>
        <dbReference type="ChEBI" id="CHEBI:83833"/>
        <dbReference type="ChEBI" id="CHEBI:83834"/>
        <dbReference type="EC" id="5.2.1.8"/>
    </reaction>
</comment>
<sequence length="951" mass="107877">MTSKAQCFFDIKIGENDAGRIVFELYNDLCPRTCENFRCLCTGEKGRGLTLYKKLSYKGCLFHRIVKNFMIQAGDFTEGNGTGGESIYGGSFADENLQMKHDRPYLLSMANRGPNTNGSQFFITTDVASHLDGKHVVFGHVVSGQAVVDTIENLPVDSATNRPLKDVIITNCGQLESITKSNKSKKRKISTGDDNEDENIEENNDNESSSSSDNDEKKKKSKHSKKSKKKEKHRRKKDGKRSSKKSDEDENTLKNNTGEISIRDTKSNIDSDELPNISESKMMRSVLNENEKTSRTNSHQSSKKVDSNGRPVKGRGIMRYTGKSRSRSRTPPHWRSAAEERKRQIGMNEQTNSNENPDTTIQPSEQIANRENSKRTRSYLKNGDVNDDQVNTINSTNDEDQLPQELNKRSRRHDRRRDVVDVDNDDDDDTNNEVQPQPVIQSSIVRAEPKQREHRNESKHHRSTNNNKHDENETSNHDKHATINDSGGGNSHSSKRNFNCFIRPRILLTGLRRSGKTSIQRVIFTKMSPSQTQFLESTPHLTLNQFSCGSFINFQVQELPGQLQVFTSGHNSGSGGNSGLASSYDDDTMTNMVGGGYDMERLLKRCNAVVYIIDAQDDYSESIVRLNVIIQIGRRVNPRIRYEVFIHKVDQLSDEAKTETQRDIHNQVRDRFADTVGGGDMWSSTSNTPNTNPQDILINFHLTSIYDHSIFEAFSKVIQKLIPQFGHLERLLNYLLLTSNIDQAFLFDVQTKISIATDSSPTDMQMYELCCDMIDLLINMSEIYGKPNDDNVRTINDDDDDDDDEYINERENLNNDDNEQHEWNIDTQNDPYDENNVQVNDLRNNSYIHSPLGTTPVINNQHSSLIETTNEPASAVFDSMSSSVIKLTGGRALYLKEINRHLALICILREEALTKQALIDYNVRQLKKSIMKLFRLNHPTSRPPVSSPNIV</sequence>
<dbReference type="GO" id="GO:0005525">
    <property type="term" value="F:GTP binding"/>
    <property type="evidence" value="ECO:0007669"/>
    <property type="project" value="UniProtKB-KW"/>
</dbReference>
<dbReference type="GO" id="GO:0010507">
    <property type="term" value="P:negative regulation of autophagy"/>
    <property type="evidence" value="ECO:0007669"/>
    <property type="project" value="TreeGrafter"/>
</dbReference>